<dbReference type="Gene3D" id="3.40.710.10">
    <property type="entry name" value="DD-peptidase/beta-lactamase superfamily"/>
    <property type="match status" value="1"/>
</dbReference>
<keyword evidence="1" id="KW-1133">Transmembrane helix</keyword>
<evidence type="ECO:0000313" key="6">
    <source>
        <dbReference type="Proteomes" id="UP001231587"/>
    </source>
</evidence>
<dbReference type="EMBL" id="JAUSUU010000005">
    <property type="protein sequence ID" value="MDQ0335310.1"/>
    <property type="molecule type" value="Genomic_DNA"/>
</dbReference>
<dbReference type="EMBL" id="JAGGJQ010000004">
    <property type="protein sequence ID" value="MBP1839711.1"/>
    <property type="molecule type" value="Genomic_DNA"/>
</dbReference>
<dbReference type="Pfam" id="PF00144">
    <property type="entry name" value="Beta-lactamase"/>
    <property type="match status" value="1"/>
</dbReference>
<dbReference type="InterPro" id="IPR012338">
    <property type="entry name" value="Beta-lactam/transpept-like"/>
</dbReference>
<keyword evidence="1" id="KW-0812">Transmembrane</keyword>
<evidence type="ECO:0000313" key="3">
    <source>
        <dbReference type="EMBL" id="MBP1839711.1"/>
    </source>
</evidence>
<sequence>MKRILKIVGLLLVLSIVVIIYLNYPKLNFITGFASKSVCSCTFVANRTLESIERGDNDFSPINLATNTIDFDNKSVTSTVYGLKARTAVFKEGLGCILIPEDSDHTTLNLKQNRNLTPKQLPFPYGNLPQKDTLFSNVDYTILNEAVKHAFDLNEEQVKRTRAVLVIYKDQIIAEQYADGFNKDTKILGWSMTKSITSAMVGILEKQGRVNKNQSHLFSDWEVDDRSKITLNNLLQMNSGLAWEEDYSKISDVTKMLFLKEDMPKIPREKPMIGTPNKSWNYSSGTTNLISGFIRDQFKTDQDYVDFWYTELIDKIGMHSMTIETDLKGHFVGSSYGWATARDWSKFGLLFLHEGNWNGDQILTKDWVDYSKTPTPTSNGIYGAQFWLNAGGRYPDVPKDLFSCNGYQGQQVSIIPSKDIVIVRFGLVEDPIFSFNTFLSDILSAIN</sequence>
<dbReference type="AlphaFoldDB" id="A0A9X0YJH8"/>
<dbReference type="PANTHER" id="PTHR43283:SF7">
    <property type="entry name" value="BETA-LACTAMASE-RELATED DOMAIN-CONTAINING PROTEIN"/>
    <property type="match status" value="1"/>
</dbReference>
<dbReference type="EC" id="3.5.1.46" evidence="3"/>
<dbReference type="RefSeq" id="WP_057781936.1">
    <property type="nucleotide sequence ID" value="NZ_JAGGJQ010000004.1"/>
</dbReference>
<dbReference type="OrthoDB" id="9773047at2"/>
<dbReference type="Proteomes" id="UP001138672">
    <property type="component" value="Unassembled WGS sequence"/>
</dbReference>
<gene>
    <name evidence="3" type="ORF">J2Z56_001635</name>
    <name evidence="4" type="ORF">J2Z57_001758</name>
</gene>
<evidence type="ECO:0000313" key="5">
    <source>
        <dbReference type="Proteomes" id="UP001138672"/>
    </source>
</evidence>
<dbReference type="Proteomes" id="UP001231587">
    <property type="component" value="Unassembled WGS sequence"/>
</dbReference>
<feature type="transmembrane region" description="Helical" evidence="1">
    <location>
        <begin position="7"/>
        <end position="24"/>
    </location>
</feature>
<keyword evidence="3" id="KW-0378">Hydrolase</keyword>
<reference evidence="3" key="1">
    <citation type="submission" date="2021-03" db="EMBL/GenBank/DDBJ databases">
        <title>Genomic Encyclopedia of Type Strains, Phase IV (KMG-IV): sequencing the most valuable type-strain genomes for metagenomic binning, comparative biology and taxonomic classification.</title>
        <authorList>
            <person name="Goeker M."/>
        </authorList>
    </citation>
    <scope>NUCLEOTIDE SEQUENCE</scope>
    <source>
        <strain evidence="3">DSM 15523</strain>
        <strain evidence="4 6">DSM 16476</strain>
    </source>
</reference>
<dbReference type="PANTHER" id="PTHR43283">
    <property type="entry name" value="BETA-LACTAMASE-RELATED"/>
    <property type="match status" value="1"/>
</dbReference>
<name>A0A9X0YJH8_9FLAO</name>
<keyword evidence="1" id="KW-0472">Membrane</keyword>
<evidence type="ECO:0000259" key="2">
    <source>
        <dbReference type="Pfam" id="PF00144"/>
    </source>
</evidence>
<dbReference type="GO" id="GO:0019875">
    <property type="term" value="F:6-aminohexanoate-dimer hydrolase activity"/>
    <property type="evidence" value="ECO:0007669"/>
    <property type="project" value="UniProtKB-EC"/>
</dbReference>
<protein>
    <submittedName>
        <fullName evidence="3">CubicO group peptidase (Beta-lactamase class C family)</fullName>
        <ecNumber evidence="3">3.5.1.46</ecNumber>
    </submittedName>
</protein>
<evidence type="ECO:0000313" key="4">
    <source>
        <dbReference type="EMBL" id="MDQ0335310.1"/>
    </source>
</evidence>
<feature type="domain" description="Beta-lactamase-related" evidence="2">
    <location>
        <begin position="157"/>
        <end position="423"/>
    </location>
</feature>
<proteinExistence type="predicted"/>
<comment type="caution">
    <text evidence="3">The sequence shown here is derived from an EMBL/GenBank/DDBJ whole genome shotgun (WGS) entry which is preliminary data.</text>
</comment>
<dbReference type="InterPro" id="IPR001466">
    <property type="entry name" value="Beta-lactam-related"/>
</dbReference>
<dbReference type="SUPFAM" id="SSF56601">
    <property type="entry name" value="beta-lactamase/transpeptidase-like"/>
    <property type="match status" value="1"/>
</dbReference>
<evidence type="ECO:0000256" key="1">
    <source>
        <dbReference type="SAM" id="Phobius"/>
    </source>
</evidence>
<keyword evidence="6" id="KW-1185">Reference proteome</keyword>
<accession>A0A9X0YJH8</accession>
<organism evidence="3 5">
    <name type="scientific">Formosa algae</name>
    <dbReference type="NCBI Taxonomy" id="225843"/>
    <lineage>
        <taxon>Bacteria</taxon>
        <taxon>Pseudomonadati</taxon>
        <taxon>Bacteroidota</taxon>
        <taxon>Flavobacteriia</taxon>
        <taxon>Flavobacteriales</taxon>
        <taxon>Flavobacteriaceae</taxon>
        <taxon>Formosa</taxon>
    </lineage>
</organism>
<dbReference type="InterPro" id="IPR050789">
    <property type="entry name" value="Diverse_Enzym_Activities"/>
</dbReference>